<keyword evidence="1" id="KW-1133">Transmembrane helix</keyword>
<reference evidence="3" key="2">
    <citation type="journal article" date="2017" name="Stand. Genomic Sci.">
        <title>Genome sequence of the sulfur-oxidizing Bathymodiolus thermophilus gill endosymbiont.</title>
        <authorList>
            <person name="Ponnudurai R."/>
            <person name="Sayavedra L."/>
            <person name="Kleiner M."/>
            <person name="Heiden S.E."/>
            <person name="Thurmer A."/>
            <person name="Felbeck H."/>
            <person name="Schluter R."/>
            <person name="Sievert S.M."/>
            <person name="Daniel R."/>
            <person name="Schweder T."/>
            <person name="Markert S."/>
        </authorList>
    </citation>
    <scope>NUCLEOTIDE SEQUENCE</scope>
    <source>
        <strain evidence="3">BAT/CrabSpa'14</strain>
    </source>
</reference>
<dbReference type="Proteomes" id="UP000643672">
    <property type="component" value="Unassembled WGS sequence"/>
</dbReference>
<evidence type="ECO:0000313" key="2">
    <source>
        <dbReference type="EMBL" id="CAB5506004.1"/>
    </source>
</evidence>
<evidence type="ECO:0000313" key="3">
    <source>
        <dbReference type="EMBL" id="OIR24378.1"/>
    </source>
</evidence>
<accession>A0A1J5TU86</accession>
<feature type="transmembrane region" description="Helical" evidence="1">
    <location>
        <begin position="64"/>
        <end position="82"/>
    </location>
</feature>
<reference evidence="2 5" key="3">
    <citation type="submission" date="2020-05" db="EMBL/GenBank/DDBJ databases">
        <authorList>
            <person name="Petersen J."/>
            <person name="Sayavedra L."/>
        </authorList>
    </citation>
    <scope>NUCLEOTIDE SEQUENCE [LARGE SCALE GENOMIC DNA]</scope>
    <source>
        <strain evidence="2">B thermophilus SOXS</strain>
    </source>
</reference>
<dbReference type="EMBL" id="CAESAQ020000095">
    <property type="protein sequence ID" value="CAB5506004.1"/>
    <property type="molecule type" value="Genomic_DNA"/>
</dbReference>
<dbReference type="Proteomes" id="UP000182798">
    <property type="component" value="Unassembled WGS sequence"/>
</dbReference>
<feature type="transmembrane region" description="Helical" evidence="1">
    <location>
        <begin position="6"/>
        <end position="29"/>
    </location>
</feature>
<dbReference type="AlphaFoldDB" id="A0A1J5TU86"/>
<comment type="caution">
    <text evidence="3">The sequence shown here is derived from an EMBL/GenBank/DDBJ whole genome shotgun (WGS) entry which is preliminary data.</text>
</comment>
<sequence length="86" mass="10045">MIYKTLFAILLAIGVISSLLSSWHIFFTFKEIKPEKKLKANLLAPFSMFLPDLYTKKGNHHRVLALRYIAIFSTCFFLLFALQEFK</sequence>
<proteinExistence type="predicted"/>
<dbReference type="OrthoDB" id="9989339at2"/>
<gene>
    <name evidence="3" type="ORF">BGC33_03370</name>
    <name evidence="2" type="ORF">THERMOS_2226</name>
</gene>
<evidence type="ECO:0000256" key="1">
    <source>
        <dbReference type="SAM" id="Phobius"/>
    </source>
</evidence>
<evidence type="ECO:0000313" key="4">
    <source>
        <dbReference type="Proteomes" id="UP000182798"/>
    </source>
</evidence>
<dbReference type="EMBL" id="MIQH01000700">
    <property type="protein sequence ID" value="OIR24378.1"/>
    <property type="molecule type" value="Genomic_DNA"/>
</dbReference>
<organism evidence="3 4">
    <name type="scientific">Bathymodiolus thermophilus thioautotrophic gill symbiont</name>
    <dbReference type="NCBI Taxonomy" id="2360"/>
    <lineage>
        <taxon>Bacteria</taxon>
        <taxon>Pseudomonadati</taxon>
        <taxon>Pseudomonadota</taxon>
        <taxon>Gammaproteobacteria</taxon>
        <taxon>sulfur-oxidizing symbionts</taxon>
    </lineage>
</organism>
<keyword evidence="1" id="KW-0472">Membrane</keyword>
<keyword evidence="5" id="KW-1185">Reference proteome</keyword>
<dbReference type="RefSeq" id="WP_071564715.1">
    <property type="nucleotide sequence ID" value="NZ_CAESAQ020000095.1"/>
</dbReference>
<reference evidence="4" key="1">
    <citation type="submission" date="2016-09" db="EMBL/GenBank/DDBJ databases">
        <title>Genome Sequence of Bathymodiolus thermophilus sulfur-oxidizing gill endosymbiont.</title>
        <authorList>
            <person name="Ponnudurai R."/>
            <person name="Kleiner M."/>
            <person name="Sayavedra L."/>
            <person name="Thuermer A."/>
            <person name="Felbeck H."/>
            <person name="Schlueter R."/>
            <person name="Schweder T."/>
            <person name="Markert S."/>
        </authorList>
    </citation>
    <scope>NUCLEOTIDE SEQUENCE [LARGE SCALE GENOMIC DNA]</scope>
    <source>
        <strain evidence="4">BAT/CrabSpa'14</strain>
    </source>
</reference>
<evidence type="ECO:0000313" key="5">
    <source>
        <dbReference type="Proteomes" id="UP000643672"/>
    </source>
</evidence>
<keyword evidence="1" id="KW-0812">Transmembrane</keyword>
<protein>
    <submittedName>
        <fullName evidence="3">Uncharacterized protein</fullName>
    </submittedName>
</protein>
<name>A0A1J5TU86_9GAMM</name>